<dbReference type="Proteomes" id="UP000326354">
    <property type="component" value="Chromosome"/>
</dbReference>
<protein>
    <submittedName>
        <fullName evidence="1">Uncharacterized protein</fullName>
    </submittedName>
</protein>
<dbReference type="KEGG" id="uam:UABAM_04513"/>
<keyword evidence="2" id="KW-1185">Reference proteome</keyword>
<organism evidence="1 2">
    <name type="scientific">Uabimicrobium amorphum</name>
    <dbReference type="NCBI Taxonomy" id="2596890"/>
    <lineage>
        <taxon>Bacteria</taxon>
        <taxon>Pseudomonadati</taxon>
        <taxon>Planctomycetota</taxon>
        <taxon>Candidatus Uabimicrobiia</taxon>
        <taxon>Candidatus Uabimicrobiales</taxon>
        <taxon>Candidatus Uabimicrobiaceae</taxon>
        <taxon>Candidatus Uabimicrobium</taxon>
    </lineage>
</organism>
<name>A0A5S9IR04_UABAM</name>
<proteinExistence type="predicted"/>
<dbReference type="AlphaFoldDB" id="A0A5S9IR04"/>
<dbReference type="EMBL" id="AP019860">
    <property type="protein sequence ID" value="BBM86127.1"/>
    <property type="molecule type" value="Genomic_DNA"/>
</dbReference>
<sequence length="98" mass="11302">MPAITNPPANQQVANTSKKALAAQLIEFYKSRLPKQNYAVAIDNIVQKGTNTPAEFSEFLHVQISKEMSNHSFIKEYPRRQYQQRIIEEQPLRKTTNI</sequence>
<reference evidence="1 2" key="1">
    <citation type="submission" date="2019-08" db="EMBL/GenBank/DDBJ databases">
        <title>Complete genome sequence of Candidatus Uab amorphum.</title>
        <authorList>
            <person name="Shiratori T."/>
            <person name="Suzuki S."/>
            <person name="Kakizawa Y."/>
            <person name="Ishida K."/>
        </authorList>
    </citation>
    <scope>NUCLEOTIDE SEQUENCE [LARGE SCALE GENOMIC DNA]</scope>
    <source>
        <strain evidence="1 2">SRT547</strain>
    </source>
</reference>
<evidence type="ECO:0000313" key="2">
    <source>
        <dbReference type="Proteomes" id="UP000326354"/>
    </source>
</evidence>
<evidence type="ECO:0000313" key="1">
    <source>
        <dbReference type="EMBL" id="BBM86127.1"/>
    </source>
</evidence>
<accession>A0A5S9IR04</accession>
<dbReference type="RefSeq" id="WP_151970201.1">
    <property type="nucleotide sequence ID" value="NZ_AP019860.1"/>
</dbReference>
<gene>
    <name evidence="1" type="ORF">UABAM_04513</name>
</gene>